<proteinExistence type="predicted"/>
<sequence>MRAAARLAARTGSVWHAVYVETLPCTGYRKAGGGLFSPRCVWPGSWGRNRHPLRPSEEKAVLHYAREHNLGKIVIGRQSKRRWWDRSGFADRLARHAPDLDLVVIALDETLPLAARASDRPSGAGEMAPAAAGAARWRWRYAPSLPRWPCSG</sequence>
<name>A0A939NMB7_KLEPN</name>
<evidence type="ECO:0008006" key="3">
    <source>
        <dbReference type="Google" id="ProtNLM"/>
    </source>
</evidence>
<protein>
    <recommendedName>
        <fullName evidence="3">Osmosensitive K+ channel histidine kinase KdpD</fullName>
    </recommendedName>
</protein>
<dbReference type="EMBL" id="JAGETN010000073">
    <property type="protein sequence ID" value="MBO2026057.1"/>
    <property type="molecule type" value="Genomic_DNA"/>
</dbReference>
<comment type="caution">
    <text evidence="1">The sequence shown here is derived from an EMBL/GenBank/DDBJ whole genome shotgun (WGS) entry which is preliminary data.</text>
</comment>
<evidence type="ECO:0000313" key="2">
    <source>
        <dbReference type="Proteomes" id="UP000664267"/>
    </source>
</evidence>
<accession>A0A939NMB7</accession>
<organism evidence="1 2">
    <name type="scientific">Klebsiella pneumoniae</name>
    <dbReference type="NCBI Taxonomy" id="573"/>
    <lineage>
        <taxon>Bacteria</taxon>
        <taxon>Pseudomonadati</taxon>
        <taxon>Pseudomonadota</taxon>
        <taxon>Gammaproteobacteria</taxon>
        <taxon>Enterobacterales</taxon>
        <taxon>Enterobacteriaceae</taxon>
        <taxon>Klebsiella/Raoultella group</taxon>
        <taxon>Klebsiella</taxon>
        <taxon>Klebsiella pneumoniae complex</taxon>
    </lineage>
</organism>
<dbReference type="Proteomes" id="UP000664267">
    <property type="component" value="Unassembled WGS sequence"/>
</dbReference>
<gene>
    <name evidence="1" type="ORF">J4733_28340</name>
</gene>
<dbReference type="AlphaFoldDB" id="A0A939NMB7"/>
<reference evidence="1" key="1">
    <citation type="submission" date="2021-03" db="EMBL/GenBank/DDBJ databases">
        <title>Molecular epidemiology and mechanisms of colistin and carbapenem resistance in Enterobacteriaceae from clinical isolates, the environment and porcine samples in Pretoria, South Africa.</title>
        <authorList>
            <person name="Bogoshi D."/>
            <person name="Mbelle N.M."/>
            <person name="Naidoo V."/>
            <person name="Osei Sekyere J."/>
        </authorList>
    </citation>
    <scope>NUCLEOTIDE SEQUENCE</scope>
    <source>
        <strain evidence="1">C029</strain>
    </source>
</reference>
<evidence type="ECO:0000313" key="1">
    <source>
        <dbReference type="EMBL" id="MBO2026057.1"/>
    </source>
</evidence>